<dbReference type="Proteomes" id="UP001526201">
    <property type="component" value="Unassembled WGS sequence"/>
</dbReference>
<dbReference type="PANTHER" id="PTHR30006:SF2">
    <property type="entry name" value="ABC TRANSPORTER SUBSTRATE-BINDING PROTEIN"/>
    <property type="match status" value="1"/>
</dbReference>
<keyword evidence="4" id="KW-1185">Reference proteome</keyword>
<evidence type="ECO:0000313" key="3">
    <source>
        <dbReference type="EMBL" id="MCV7229152.1"/>
    </source>
</evidence>
<feature type="chain" id="PRO_5046153821" evidence="2">
    <location>
        <begin position="22"/>
        <end position="373"/>
    </location>
</feature>
<name>A0ABT3CIH1_9MYCO</name>
<reference evidence="3 4" key="1">
    <citation type="journal article" date="2022" name="BMC Genomics">
        <title>Comparative genome analysis of mycobacteria focusing on tRNA and non-coding RNA.</title>
        <authorList>
            <person name="Behra P.R.K."/>
            <person name="Pettersson B.M.F."/>
            <person name="Ramesh M."/>
            <person name="Das S."/>
            <person name="Dasgupta S."/>
            <person name="Kirsebom L.A."/>
        </authorList>
    </citation>
    <scope>NUCLEOTIDE SEQUENCE [LARGE SCALE GENOMIC DNA]</scope>
    <source>
        <strain evidence="3 4">DSM 44078</strain>
    </source>
</reference>
<proteinExistence type="predicted"/>
<keyword evidence="1 2" id="KW-0732">Signal</keyword>
<dbReference type="PANTHER" id="PTHR30006">
    <property type="entry name" value="THIAMINE-BINDING PERIPLASMIC PROTEIN-RELATED"/>
    <property type="match status" value="1"/>
</dbReference>
<dbReference type="PROSITE" id="PS51257">
    <property type="entry name" value="PROKAR_LIPOPROTEIN"/>
    <property type="match status" value="1"/>
</dbReference>
<protein>
    <submittedName>
        <fullName evidence="3">ABC transporter substrate-binding protein</fullName>
    </submittedName>
</protein>
<comment type="caution">
    <text evidence="3">The sequence shown here is derived from an EMBL/GenBank/DDBJ whole genome shotgun (WGS) entry which is preliminary data.</text>
</comment>
<gene>
    <name evidence="3" type="ORF">H7J73_24380</name>
</gene>
<evidence type="ECO:0000256" key="2">
    <source>
        <dbReference type="SAM" id="SignalP"/>
    </source>
</evidence>
<dbReference type="EMBL" id="JACKTY010000040">
    <property type="protein sequence ID" value="MCV7229152.1"/>
    <property type="molecule type" value="Genomic_DNA"/>
</dbReference>
<organism evidence="3 4">
    <name type="scientific">Mycolicibacterium komossense</name>
    <dbReference type="NCBI Taxonomy" id="1779"/>
    <lineage>
        <taxon>Bacteria</taxon>
        <taxon>Bacillati</taxon>
        <taxon>Actinomycetota</taxon>
        <taxon>Actinomycetes</taxon>
        <taxon>Mycobacteriales</taxon>
        <taxon>Mycobacteriaceae</taxon>
        <taxon>Mycolicibacterium</taxon>
    </lineage>
</organism>
<sequence length="373" mass="38418">MNRAIAATTSLLLVAALAACAPPAKDNSGADTSSGVKAGQATSAADFGGMDGLVAAAKKEGQLNVIALPPDWANYGAVIKAFGDKYGIKVTSAQPEASSQDEINAATQQKGKSTAPDVFDLGQSVALANAAKFAPYKVATFDDVPAKMKDATGAWVNDYGGYMSIGFDSAKVPPVTDVDDLLKPEYRGKVALNGDPTQAGAAFSGVVMMALTQGGSADNIAPGVDFFAKLKQAGNFVPVDPTPATIESGQTPVVIDWNYLNAGATKKVPTWQVLVPENAAVAGYYSQAINSDAPHPAAARLWQEFLFSDEGQNLYAAGGVRPVRADAMIQSGSIDAAAARELPAIDGPTTILTQAQSDTAAKYLADNWAKAIG</sequence>
<dbReference type="SUPFAM" id="SSF53850">
    <property type="entry name" value="Periplasmic binding protein-like II"/>
    <property type="match status" value="1"/>
</dbReference>
<dbReference type="RefSeq" id="WP_264070354.1">
    <property type="nucleotide sequence ID" value="NZ_JACKTY010000040.1"/>
</dbReference>
<evidence type="ECO:0000256" key="1">
    <source>
        <dbReference type="ARBA" id="ARBA00022729"/>
    </source>
</evidence>
<dbReference type="Gene3D" id="3.40.190.10">
    <property type="entry name" value="Periplasmic binding protein-like II"/>
    <property type="match status" value="2"/>
</dbReference>
<evidence type="ECO:0000313" key="4">
    <source>
        <dbReference type="Proteomes" id="UP001526201"/>
    </source>
</evidence>
<accession>A0ABT3CIH1</accession>
<dbReference type="Pfam" id="PF13343">
    <property type="entry name" value="SBP_bac_6"/>
    <property type="match status" value="1"/>
</dbReference>
<feature type="signal peptide" evidence="2">
    <location>
        <begin position="1"/>
        <end position="21"/>
    </location>
</feature>